<gene>
    <name evidence="2" type="ORF">HUK68_20725</name>
</gene>
<dbReference type="CDD" id="cd00531">
    <property type="entry name" value="NTF2_like"/>
    <property type="match status" value="1"/>
</dbReference>
<evidence type="ECO:0000313" key="3">
    <source>
        <dbReference type="Proteomes" id="UP000509579"/>
    </source>
</evidence>
<protein>
    <submittedName>
        <fullName evidence="2">Nuclear transport factor 2 family protein</fullName>
    </submittedName>
</protein>
<keyword evidence="2" id="KW-0614">Plasmid</keyword>
<dbReference type="Pfam" id="PF13577">
    <property type="entry name" value="SnoaL_4"/>
    <property type="match status" value="1"/>
</dbReference>
<sequence>MSPHLESQLQALLDREAIREVMYAYCRGIDRGDEAALRSAYWEDATDRHGAYHGSASGFIEKALKSRSSGLRMIHQVSNISIVLEGRHAAVESYFQAFQYDTDPATGRLRETFLCGRYADRFEKRAGEWRVAARTVIYDWLKEAPAPEGDEATRFGVRAPQGQMKPDDAWYALLAQAPFAQ</sequence>
<name>A0A6N1XAB3_9BURK</name>
<dbReference type="Proteomes" id="UP000509579">
    <property type="component" value="Plasmid unnamed1"/>
</dbReference>
<dbReference type="AlphaFoldDB" id="A0A6N1XAB3"/>
<dbReference type="RefSeq" id="WP_175506142.1">
    <property type="nucleotide sequence ID" value="NZ_CP054841.1"/>
</dbReference>
<keyword evidence="3" id="KW-1185">Reference proteome</keyword>
<accession>A0A6N1XAB3</accession>
<geneLocation type="plasmid" evidence="2 3">
    <name>unnamed1</name>
</geneLocation>
<organism evidence="2 3">
    <name type="scientific">Comamonas antarctica</name>
    <dbReference type="NCBI Taxonomy" id="2743470"/>
    <lineage>
        <taxon>Bacteria</taxon>
        <taxon>Pseudomonadati</taxon>
        <taxon>Pseudomonadota</taxon>
        <taxon>Betaproteobacteria</taxon>
        <taxon>Burkholderiales</taxon>
        <taxon>Comamonadaceae</taxon>
        <taxon>Comamonas</taxon>
    </lineage>
</organism>
<feature type="domain" description="SnoaL-like" evidence="1">
    <location>
        <begin position="10"/>
        <end position="135"/>
    </location>
</feature>
<reference evidence="2 3" key="1">
    <citation type="submission" date="2020-06" db="EMBL/GenBank/DDBJ databases">
        <title>Acidovorax antarctica sp. nov., isolated from Corinth ice sheet soil, Antarctic Fields Peninsula.</title>
        <authorList>
            <person name="Xu Q."/>
            <person name="Peng F."/>
        </authorList>
    </citation>
    <scope>NUCLEOTIDE SEQUENCE [LARGE SCALE GENOMIC DNA]</scope>
    <source>
        <strain evidence="2 3">16-35-5</strain>
        <plasmid evidence="2 3">unnamed1</plasmid>
    </source>
</reference>
<evidence type="ECO:0000259" key="1">
    <source>
        <dbReference type="Pfam" id="PF13577"/>
    </source>
</evidence>
<dbReference type="InterPro" id="IPR037401">
    <property type="entry name" value="SnoaL-like"/>
</dbReference>
<dbReference type="InterPro" id="IPR032710">
    <property type="entry name" value="NTF2-like_dom_sf"/>
</dbReference>
<evidence type="ECO:0000313" key="2">
    <source>
        <dbReference type="EMBL" id="QKV55353.1"/>
    </source>
</evidence>
<dbReference type="SUPFAM" id="SSF54427">
    <property type="entry name" value="NTF2-like"/>
    <property type="match status" value="1"/>
</dbReference>
<proteinExistence type="predicted"/>
<dbReference type="KEGG" id="aant:HUK68_20725"/>
<dbReference type="Gene3D" id="3.10.450.50">
    <property type="match status" value="1"/>
</dbReference>
<dbReference type="EMBL" id="CP054841">
    <property type="protein sequence ID" value="QKV55353.1"/>
    <property type="molecule type" value="Genomic_DNA"/>
</dbReference>